<evidence type="ECO:0000256" key="10">
    <source>
        <dbReference type="ARBA" id="ARBA00022475"/>
    </source>
</evidence>
<evidence type="ECO:0000256" key="1">
    <source>
        <dbReference type="ARBA" id="ARBA00001913"/>
    </source>
</evidence>
<evidence type="ECO:0000256" key="14">
    <source>
        <dbReference type="ARBA" id="ARBA00022670"/>
    </source>
</evidence>
<keyword evidence="22" id="KW-0496">Mitochondrion</keyword>
<evidence type="ECO:0000256" key="4">
    <source>
        <dbReference type="ARBA" id="ARBA00004236"/>
    </source>
</evidence>
<dbReference type="Gene3D" id="1.25.40.10">
    <property type="entry name" value="Tetratricopeptide repeat domain"/>
    <property type="match status" value="2"/>
</dbReference>
<dbReference type="GO" id="GO:0005525">
    <property type="term" value="F:GTP binding"/>
    <property type="evidence" value="ECO:0007669"/>
    <property type="project" value="UniProtKB-KW"/>
</dbReference>
<keyword evidence="24" id="KW-0472">Membrane</keyword>
<evidence type="ECO:0000256" key="8">
    <source>
        <dbReference type="ARBA" id="ARBA00005968"/>
    </source>
</evidence>
<dbReference type="SUPFAM" id="SSF49309">
    <property type="entry name" value="Transglutaminase, two C-terminal domains"/>
    <property type="match status" value="2"/>
</dbReference>
<dbReference type="Pfam" id="PF14559">
    <property type="entry name" value="TPR_19"/>
    <property type="match status" value="1"/>
</dbReference>
<evidence type="ECO:0000256" key="17">
    <source>
        <dbReference type="ARBA" id="ARBA00022737"/>
    </source>
</evidence>
<dbReference type="FunFam" id="2.60.40.10:FF:000090">
    <property type="entry name" value="Protein-glutamine gamma-glutamyltransferase 2"/>
    <property type="match status" value="1"/>
</dbReference>
<dbReference type="PANTHER" id="PTHR11590:SF6">
    <property type="entry name" value="PROTEIN-GLUTAMINE GAMMA-GLUTAMYLTRANSFERASE 2"/>
    <property type="match status" value="1"/>
</dbReference>
<keyword evidence="25" id="KW-0539">Nucleus</keyword>
<protein>
    <recommendedName>
        <fullName evidence="31">Protein-glutamine gamma-glutamyltransferase 2</fullName>
        <ecNumber evidence="27">2.3.2.13</ecNumber>
        <ecNumber evidence="30">3.5.1.44</ecNumber>
    </recommendedName>
    <alternativeName>
        <fullName evidence="34">Isopeptidase TGM2</fullName>
    </alternativeName>
    <alternativeName>
        <fullName evidence="36">Protein-glutamine deamidase TGM2</fullName>
    </alternativeName>
    <alternativeName>
        <fullName evidence="35">Protein-glutamine dopaminyltransferase TGM2</fullName>
    </alternativeName>
    <alternativeName>
        <fullName evidence="38">Protein-glutamine histaminyltransferase TGM2</fullName>
    </alternativeName>
    <alternativeName>
        <fullName evidence="39">Protein-glutamine noradrenalinyltransferase TGM2</fullName>
    </alternativeName>
    <alternativeName>
        <fullName evidence="37">Protein-glutamine serotonyltransferase TGM2</fullName>
    </alternativeName>
    <alternativeName>
        <fullName evidence="33">Tissue transglutaminase</fullName>
    </alternativeName>
    <alternativeName>
        <fullName evidence="32">Transglutaminase-2</fullName>
    </alternativeName>
</protein>
<keyword evidence="18" id="KW-0547">Nucleotide-binding</keyword>
<evidence type="ECO:0000256" key="2">
    <source>
        <dbReference type="ARBA" id="ARBA00004123"/>
    </source>
</evidence>
<evidence type="ECO:0000256" key="18">
    <source>
        <dbReference type="ARBA" id="ARBA00022741"/>
    </source>
</evidence>
<dbReference type="GO" id="GO:0003810">
    <property type="term" value="F:protein-glutamine gamma-glutamyltransferase activity"/>
    <property type="evidence" value="ECO:0007669"/>
    <property type="project" value="UniProtKB-EC"/>
</dbReference>
<dbReference type="AlphaFoldDB" id="A0A6A5FAA9"/>
<evidence type="ECO:0000256" key="19">
    <source>
        <dbReference type="ARBA" id="ARBA00022801"/>
    </source>
</evidence>
<keyword evidence="26" id="KW-0012">Acyltransferase</keyword>
<evidence type="ECO:0000256" key="29">
    <source>
        <dbReference type="ARBA" id="ARBA00036876"/>
    </source>
</evidence>
<keyword evidence="20 44" id="KW-0802">TPR repeat</keyword>
<dbReference type="InterPro" id="IPR038765">
    <property type="entry name" value="Papain-like_cys_pep_sf"/>
</dbReference>
<evidence type="ECO:0000256" key="27">
    <source>
        <dbReference type="ARBA" id="ARBA00024222"/>
    </source>
</evidence>
<dbReference type="PROSITE" id="PS50005">
    <property type="entry name" value="TPR"/>
    <property type="match status" value="2"/>
</dbReference>
<dbReference type="GO" id="GO:0008233">
    <property type="term" value="F:peptidase activity"/>
    <property type="evidence" value="ECO:0007669"/>
    <property type="project" value="UniProtKB-KW"/>
</dbReference>
<evidence type="ECO:0000256" key="5">
    <source>
        <dbReference type="ARBA" id="ARBA00004286"/>
    </source>
</evidence>
<comment type="catalytic activity">
    <reaction evidence="28">
        <text>L-glutaminyl-[protein] + serotonin = 5-serotonyl-L-glutamyl-[protein] + NH4(+)</text>
        <dbReference type="Rhea" id="RHEA:66552"/>
        <dbReference type="Rhea" id="RHEA-COMP:10207"/>
        <dbReference type="Rhea" id="RHEA-COMP:17052"/>
        <dbReference type="ChEBI" id="CHEBI:28938"/>
        <dbReference type="ChEBI" id="CHEBI:30011"/>
        <dbReference type="ChEBI" id="CHEBI:167174"/>
        <dbReference type="ChEBI" id="CHEBI:350546"/>
    </reaction>
    <physiologicalReaction direction="left-to-right" evidence="28">
        <dbReference type="Rhea" id="RHEA:66553"/>
    </physiologicalReaction>
</comment>
<comment type="catalytic activity">
    <reaction evidence="41">
        <text>L-glutaminyl-[protein] + histamine = 5-histaminyl-L-glutamyl-[protein] + NH4(+)</text>
        <dbReference type="Rhea" id="RHEA:66564"/>
        <dbReference type="Rhea" id="RHEA-COMP:10207"/>
        <dbReference type="Rhea" id="RHEA-COMP:17056"/>
        <dbReference type="ChEBI" id="CHEBI:28938"/>
        <dbReference type="ChEBI" id="CHEBI:30011"/>
        <dbReference type="ChEBI" id="CHEBI:58432"/>
        <dbReference type="ChEBI" id="CHEBI:167179"/>
    </reaction>
    <physiologicalReaction direction="left-to-right" evidence="41">
        <dbReference type="Rhea" id="RHEA:66565"/>
    </physiologicalReaction>
</comment>
<comment type="catalytic activity">
    <reaction evidence="29">
        <text>L-glutaminyl-[protein] + L-lysyl-[protein] = [protein]-L-lysyl-N(6)-5-L-glutamyl-[protein] + NH4(+)</text>
        <dbReference type="Rhea" id="RHEA:54816"/>
        <dbReference type="Rhea" id="RHEA-COMP:9752"/>
        <dbReference type="Rhea" id="RHEA-COMP:10207"/>
        <dbReference type="Rhea" id="RHEA-COMP:14005"/>
        <dbReference type="ChEBI" id="CHEBI:28938"/>
        <dbReference type="ChEBI" id="CHEBI:29969"/>
        <dbReference type="ChEBI" id="CHEBI:30011"/>
        <dbReference type="ChEBI" id="CHEBI:138370"/>
        <dbReference type="EC" id="2.3.2.13"/>
    </reaction>
    <physiologicalReaction direction="left-to-right" evidence="29">
        <dbReference type="Rhea" id="RHEA:54817"/>
    </physiologicalReaction>
</comment>
<evidence type="ECO:0000256" key="44">
    <source>
        <dbReference type="PROSITE-ProRule" id="PRU00339"/>
    </source>
</evidence>
<keyword evidence="15" id="KW-0808">Transferase</keyword>
<dbReference type="GO" id="GO:0005829">
    <property type="term" value="C:cytosol"/>
    <property type="evidence" value="ECO:0007669"/>
    <property type="project" value="UniProtKB-SubCell"/>
</dbReference>
<evidence type="ECO:0000256" key="3">
    <source>
        <dbReference type="ARBA" id="ARBA00004173"/>
    </source>
</evidence>
<keyword evidence="14" id="KW-0645">Protease</keyword>
<comment type="catalytic activity">
    <reaction evidence="40">
        <text>L-glutaminyl-[protein] + H2O = L-glutamyl-[protein] + NH4(+)</text>
        <dbReference type="Rhea" id="RHEA:16441"/>
        <dbReference type="Rhea" id="RHEA-COMP:10207"/>
        <dbReference type="Rhea" id="RHEA-COMP:10208"/>
        <dbReference type="ChEBI" id="CHEBI:15377"/>
        <dbReference type="ChEBI" id="CHEBI:28938"/>
        <dbReference type="ChEBI" id="CHEBI:29973"/>
        <dbReference type="ChEBI" id="CHEBI:30011"/>
        <dbReference type="EC" id="3.5.1.44"/>
    </reaction>
    <physiologicalReaction direction="left-to-right" evidence="40">
        <dbReference type="Rhea" id="RHEA:16442"/>
    </physiologicalReaction>
</comment>
<evidence type="ECO:0000256" key="16">
    <source>
        <dbReference type="ARBA" id="ARBA00022723"/>
    </source>
</evidence>
<dbReference type="Pfam" id="PF13181">
    <property type="entry name" value="TPR_8"/>
    <property type="match status" value="1"/>
</dbReference>
<name>A0A6A5FAA9_PERFL</name>
<keyword evidence="10" id="KW-1003">Cell membrane</keyword>
<dbReference type="InterPro" id="IPR050779">
    <property type="entry name" value="Transglutaminase"/>
</dbReference>
<sequence>MSGTMKESAFKGVDLHPQTNNVNHRTREISLTQLIVRRGQPFKLTLNLRQPFNPSVQPLCISAATGKLPTEKQGTLSFFGVPDVVKRSPLAKAVWKVELDKGSSTTTGNLILTVTPPADTPIGEYTMTVKHRDQEMVLAKPVVLFNPWCPDDWVYLKDENEINEYVMNEQGIIYRGSSNYIGSCNWDFGQFEDDMVDICLRMLDLNPKYMKDPGDDVSARCNPIYVSRVVSAMVNSLDDRGVLDGNWSGSYPNGVSPSRWTGSYTILKRWFVTGSQPVKYGQCWVYAGVMCSVMRLLGFPCRVVTNFESAHDNDRNLTIDVYHADYGVREKQTQDSVWNFHVWVEAWMRRPDLAKDGKYDGWQVLDPTPQEKSQGVYCCGPAPVVAILNGETDLKYDTPFVFAEVNADCIDWLVKADGSKVNIFSDTARVGQNISTKSVGSNKRMNITDSYKYREGTEKERSVFHYATTRDLSKADVIEEKGRGSPDVVTPVIPPQPPSQPMSMYFEEVTPPKYCEDVRLMLVLQSKSSAAMPLSINISVQAMRYNGAPAGTIQTEVKEETLQPGKELSVPIQVPFSAYYKPMMECDIMKVSALVAGKEKPDNTYLAVHDVVLLDPPITITVSGTTRLNREAEGEVVFMNPVTETLKECTLTISGSGLLKEDIEVKIPDLKKNNRICVKFPFVPYKPGKKTLVANFDCSTFRDIKGSCTVDNRQPITVKQVEMPQKQRSKTWTELKQAGNECFKTGQYGEATNIYSQAIKELEKSNKKEPEDLGILYSNRAASYLKDGNCAECVKDCNMSLELFPFNVKSLLRRASAYEALERYRQAYVDYKTALQIDCNIAAAHDGTNRMTKALTEADGLSWREKLPPIPTVPMSVREKLAQKATTNGAQPNPTPKQNVNRQMNKPIPSDKDKKKAQALKEEGNALVKKGEYKKAIEKYSQSLKHNPTEITTYTNRALCYLSVKQYRDAVRDCDEALMIDSSNIKALYRRAQAHLELKDIKACEENLNSLLKVEPNNTAGLKMLQEVQKKK</sequence>
<evidence type="ECO:0000256" key="40">
    <source>
        <dbReference type="ARBA" id="ARBA00047868"/>
    </source>
</evidence>
<evidence type="ECO:0000256" key="41">
    <source>
        <dbReference type="ARBA" id="ARBA00047876"/>
    </source>
</evidence>
<evidence type="ECO:0000256" key="37">
    <source>
        <dbReference type="ARBA" id="ARBA00042912"/>
    </source>
</evidence>
<dbReference type="SUPFAM" id="SSF48452">
    <property type="entry name" value="TPR-like"/>
    <property type="match status" value="2"/>
</dbReference>
<evidence type="ECO:0000256" key="43">
    <source>
        <dbReference type="ARBA" id="ARBA00048365"/>
    </source>
</evidence>
<dbReference type="Gene3D" id="3.90.260.10">
    <property type="entry name" value="Transglutaminase-like"/>
    <property type="match status" value="1"/>
</dbReference>
<dbReference type="InterPro" id="IPR011990">
    <property type="entry name" value="TPR-like_helical_dom_sf"/>
</dbReference>
<dbReference type="Pfam" id="PF13414">
    <property type="entry name" value="TPR_11"/>
    <property type="match status" value="1"/>
</dbReference>
<keyword evidence="12" id="KW-0964">Secreted</keyword>
<feature type="repeat" description="TPR" evidence="44">
    <location>
        <begin position="951"/>
        <end position="984"/>
    </location>
</feature>
<comment type="caution">
    <text evidence="47">The sequence shown here is derived from an EMBL/GenBank/DDBJ whole genome shotgun (WGS) entry which is preliminary data.</text>
</comment>
<evidence type="ECO:0000256" key="20">
    <source>
        <dbReference type="ARBA" id="ARBA00022803"/>
    </source>
</evidence>
<evidence type="ECO:0000256" key="26">
    <source>
        <dbReference type="ARBA" id="ARBA00023315"/>
    </source>
</evidence>
<comment type="catalytic activity">
    <reaction evidence="42">
        <text>L-glutaminyl-[protein] + (R)-noradrenaline = 5-(R)-noradrenalinyl-L-glutamyl-[protein] + NH4(+)</text>
        <dbReference type="Rhea" id="RHEA:66560"/>
        <dbReference type="Rhea" id="RHEA-COMP:10207"/>
        <dbReference type="Rhea" id="RHEA-COMP:17054"/>
        <dbReference type="ChEBI" id="CHEBI:28938"/>
        <dbReference type="ChEBI" id="CHEBI:30011"/>
        <dbReference type="ChEBI" id="CHEBI:72587"/>
        <dbReference type="ChEBI" id="CHEBI:167178"/>
    </reaction>
    <physiologicalReaction direction="left-to-right" evidence="42">
        <dbReference type="Rhea" id="RHEA:66561"/>
    </physiologicalReaction>
</comment>
<accession>A0A6A5FAA9</accession>
<feature type="region of interest" description="Disordered" evidence="45">
    <location>
        <begin position="882"/>
        <end position="919"/>
    </location>
</feature>
<evidence type="ECO:0000313" key="47">
    <source>
        <dbReference type="EMBL" id="KAF1392116.1"/>
    </source>
</evidence>
<dbReference type="InterPro" id="IPR014756">
    <property type="entry name" value="Ig_E-set"/>
</dbReference>
<dbReference type="InterPro" id="IPR002931">
    <property type="entry name" value="Transglutaminase-like"/>
</dbReference>
<evidence type="ECO:0000256" key="34">
    <source>
        <dbReference type="ARBA" id="ARBA00042099"/>
    </source>
</evidence>
<evidence type="ECO:0000259" key="46">
    <source>
        <dbReference type="SMART" id="SM00460"/>
    </source>
</evidence>
<evidence type="ECO:0000256" key="13">
    <source>
        <dbReference type="ARBA" id="ARBA00022530"/>
    </source>
</evidence>
<dbReference type="InterPro" id="IPR001102">
    <property type="entry name" value="Transglutaminase_N"/>
</dbReference>
<evidence type="ECO:0000256" key="25">
    <source>
        <dbReference type="ARBA" id="ARBA00023242"/>
    </source>
</evidence>
<feature type="compositionally biased region" description="Basic and acidic residues" evidence="45">
    <location>
        <begin position="909"/>
        <end position="919"/>
    </location>
</feature>
<feature type="domain" description="Transglutaminase-like" evidence="46">
    <location>
        <begin position="275"/>
        <end position="369"/>
    </location>
</feature>
<keyword evidence="16" id="KW-0479">Metal-binding</keyword>
<dbReference type="InterPro" id="IPR036985">
    <property type="entry name" value="Transglutaminase-like_sf"/>
</dbReference>
<comment type="similarity">
    <text evidence="8">Belongs to the transglutaminase superfamily. Transglutaminase family.</text>
</comment>
<evidence type="ECO:0000256" key="33">
    <source>
        <dbReference type="ARBA" id="ARBA00041677"/>
    </source>
</evidence>
<dbReference type="GO" id="GO:0007399">
    <property type="term" value="P:nervous system development"/>
    <property type="evidence" value="ECO:0007669"/>
    <property type="project" value="UniProtKB-ARBA"/>
</dbReference>
<evidence type="ECO:0000256" key="15">
    <source>
        <dbReference type="ARBA" id="ARBA00022679"/>
    </source>
</evidence>
<dbReference type="EC" id="3.5.1.44" evidence="30"/>
<evidence type="ECO:0000256" key="30">
    <source>
        <dbReference type="ARBA" id="ARBA00039019"/>
    </source>
</evidence>
<comment type="catalytic activity">
    <reaction evidence="43">
        <text>L-glutaminyl-[protein] + dopamine = 5-dopaminyl-L-glutamyl-[protein] + NH4(+)</text>
        <dbReference type="Rhea" id="RHEA:66556"/>
        <dbReference type="Rhea" id="RHEA-COMP:10207"/>
        <dbReference type="Rhea" id="RHEA-COMP:17053"/>
        <dbReference type="ChEBI" id="CHEBI:28938"/>
        <dbReference type="ChEBI" id="CHEBI:30011"/>
        <dbReference type="ChEBI" id="CHEBI:59905"/>
        <dbReference type="ChEBI" id="CHEBI:167175"/>
    </reaction>
    <physiologicalReaction direction="left-to-right" evidence="43">
        <dbReference type="Rhea" id="RHEA:66557"/>
    </physiologicalReaction>
</comment>
<dbReference type="GO" id="GO:0006508">
    <property type="term" value="P:proteolysis"/>
    <property type="evidence" value="ECO:0007669"/>
    <property type="project" value="UniProtKB-KW"/>
</dbReference>
<keyword evidence="11" id="KW-0963">Cytoplasm</keyword>
<dbReference type="GO" id="GO:0046872">
    <property type="term" value="F:metal ion binding"/>
    <property type="evidence" value="ECO:0007669"/>
    <property type="project" value="UniProtKB-KW"/>
</dbReference>
<keyword evidence="48" id="KW-1185">Reference proteome</keyword>
<dbReference type="InterPro" id="IPR013783">
    <property type="entry name" value="Ig-like_fold"/>
</dbReference>
<feature type="compositionally biased region" description="Polar residues" evidence="45">
    <location>
        <begin position="884"/>
        <end position="904"/>
    </location>
</feature>
<dbReference type="Proteomes" id="UP000465112">
    <property type="component" value="Chromosome 4"/>
</dbReference>
<dbReference type="SMART" id="SM00028">
    <property type="entry name" value="TPR"/>
    <property type="match status" value="6"/>
</dbReference>
<dbReference type="SMART" id="SM00460">
    <property type="entry name" value="TGc"/>
    <property type="match status" value="1"/>
</dbReference>
<evidence type="ECO:0000256" key="21">
    <source>
        <dbReference type="ARBA" id="ARBA00022837"/>
    </source>
</evidence>
<evidence type="ECO:0000256" key="6">
    <source>
        <dbReference type="ARBA" id="ARBA00004498"/>
    </source>
</evidence>
<evidence type="ECO:0000256" key="11">
    <source>
        <dbReference type="ARBA" id="ARBA00022490"/>
    </source>
</evidence>
<dbReference type="SUPFAM" id="SSF81296">
    <property type="entry name" value="E set domains"/>
    <property type="match status" value="1"/>
</dbReference>
<evidence type="ECO:0000256" key="38">
    <source>
        <dbReference type="ARBA" id="ARBA00043104"/>
    </source>
</evidence>
<gene>
    <name evidence="47" type="ORF">PFLUV_G00049200</name>
</gene>
<dbReference type="PANTHER" id="PTHR11590">
    <property type="entry name" value="PROTEIN-GLUTAMINE GAMMA-GLUTAMYLTRANSFERASE"/>
    <property type="match status" value="1"/>
</dbReference>
<evidence type="ECO:0000256" key="23">
    <source>
        <dbReference type="ARBA" id="ARBA00023134"/>
    </source>
</evidence>
<dbReference type="GO" id="GO:0005634">
    <property type="term" value="C:nucleus"/>
    <property type="evidence" value="ECO:0007669"/>
    <property type="project" value="UniProtKB-SubCell"/>
</dbReference>
<dbReference type="Pfam" id="PF00868">
    <property type="entry name" value="Transglut_N"/>
    <property type="match status" value="1"/>
</dbReference>
<evidence type="ECO:0000256" key="32">
    <source>
        <dbReference type="ARBA" id="ARBA00041650"/>
    </source>
</evidence>
<feature type="repeat" description="TPR" evidence="44">
    <location>
        <begin position="917"/>
        <end position="950"/>
    </location>
</feature>
<evidence type="ECO:0000256" key="24">
    <source>
        <dbReference type="ARBA" id="ARBA00023136"/>
    </source>
</evidence>
<evidence type="ECO:0000256" key="12">
    <source>
        <dbReference type="ARBA" id="ARBA00022525"/>
    </source>
</evidence>
<dbReference type="FunFam" id="3.90.260.10:FF:000001">
    <property type="entry name" value="Protein-glutamine gamma-glutamyltransferase 2"/>
    <property type="match status" value="1"/>
</dbReference>
<keyword evidence="13" id="KW-0272">Extracellular matrix</keyword>
<keyword evidence="17" id="KW-0677">Repeat</keyword>
<dbReference type="InterPro" id="IPR036238">
    <property type="entry name" value="Transglutaminase_C_sf"/>
</dbReference>
<proteinExistence type="inferred from homology"/>
<reference evidence="47 48" key="1">
    <citation type="submission" date="2019-06" db="EMBL/GenBank/DDBJ databases">
        <title>A chromosome-scale genome assembly of the European perch, Perca fluviatilis.</title>
        <authorList>
            <person name="Roques C."/>
            <person name="Zahm M."/>
            <person name="Cabau C."/>
            <person name="Klopp C."/>
            <person name="Bouchez O."/>
            <person name="Donnadieu C."/>
            <person name="Kuhl H."/>
            <person name="Gislard M."/>
            <person name="Guendouz S."/>
            <person name="Journot L."/>
            <person name="Haffray P."/>
            <person name="Bestin A."/>
            <person name="Morvezen R."/>
            <person name="Feron R."/>
            <person name="Wen M."/>
            <person name="Jouanno E."/>
            <person name="Herpin A."/>
            <person name="Schartl M."/>
            <person name="Postlethwait J."/>
            <person name="Schaerlinger B."/>
            <person name="Chardard D."/>
            <person name="Lecocq T."/>
            <person name="Poncet C."/>
            <person name="Jaffrelo L."/>
            <person name="Lampietro C."/>
            <person name="Guiguen Y."/>
        </authorList>
    </citation>
    <scope>NUCLEOTIDE SEQUENCE [LARGE SCALE GENOMIC DNA]</scope>
    <source>
        <tissue evidence="47">Blood</tissue>
    </source>
</reference>
<comment type="subcellular location">
    <subcellularLocation>
        <location evidence="4">Cell membrane</location>
    </subcellularLocation>
    <subcellularLocation>
        <location evidence="5">Chromosome</location>
    </subcellularLocation>
    <subcellularLocation>
        <location evidence="7">Cytoplasm</location>
        <location evidence="7">Cytosol</location>
    </subcellularLocation>
    <subcellularLocation>
        <location evidence="3">Mitochondrion</location>
    </subcellularLocation>
    <subcellularLocation>
        <location evidence="2">Nucleus</location>
    </subcellularLocation>
    <subcellularLocation>
        <location evidence="6">Secreted</location>
        <location evidence="6">Extracellular space</location>
        <location evidence="6">Extracellular matrix</location>
    </subcellularLocation>
</comment>
<dbReference type="EMBL" id="VHII01000004">
    <property type="protein sequence ID" value="KAF1392116.1"/>
    <property type="molecule type" value="Genomic_DNA"/>
</dbReference>
<dbReference type="GO" id="GO:0005694">
    <property type="term" value="C:chromosome"/>
    <property type="evidence" value="ECO:0007669"/>
    <property type="project" value="UniProtKB-SubCell"/>
</dbReference>
<comment type="cofactor">
    <cofactor evidence="1">
        <name>Ca(2+)</name>
        <dbReference type="ChEBI" id="CHEBI:29108"/>
    </cofactor>
</comment>
<dbReference type="GO" id="GO:0005886">
    <property type="term" value="C:plasma membrane"/>
    <property type="evidence" value="ECO:0007669"/>
    <property type="project" value="UniProtKB-SubCell"/>
</dbReference>
<dbReference type="PROSITE" id="PS50293">
    <property type="entry name" value="TPR_REGION"/>
    <property type="match status" value="1"/>
</dbReference>
<evidence type="ECO:0000256" key="42">
    <source>
        <dbReference type="ARBA" id="ARBA00048230"/>
    </source>
</evidence>
<dbReference type="Pfam" id="PF01841">
    <property type="entry name" value="Transglut_core"/>
    <property type="match status" value="1"/>
</dbReference>
<evidence type="ECO:0000256" key="22">
    <source>
        <dbReference type="ARBA" id="ARBA00023128"/>
    </source>
</evidence>
<keyword evidence="23" id="KW-0342">GTP-binding</keyword>
<keyword evidence="21" id="KW-0106">Calcium</keyword>
<evidence type="ECO:0000256" key="7">
    <source>
        <dbReference type="ARBA" id="ARBA00004514"/>
    </source>
</evidence>
<evidence type="ECO:0000256" key="9">
    <source>
        <dbReference type="ARBA" id="ARBA00022454"/>
    </source>
</evidence>
<dbReference type="EC" id="2.3.2.13" evidence="27"/>
<dbReference type="FunFam" id="1.25.40.10:FF:000221">
    <property type="entry name" value="Mitochondrial import receptor subunit TOM34"/>
    <property type="match status" value="1"/>
</dbReference>
<dbReference type="InterPro" id="IPR008958">
    <property type="entry name" value="Transglutaminase_C"/>
</dbReference>
<evidence type="ECO:0000256" key="45">
    <source>
        <dbReference type="SAM" id="MobiDB-lite"/>
    </source>
</evidence>
<dbReference type="Pfam" id="PF00927">
    <property type="entry name" value="Transglut_C"/>
    <property type="match status" value="2"/>
</dbReference>
<dbReference type="SUPFAM" id="SSF54001">
    <property type="entry name" value="Cysteine proteinases"/>
    <property type="match status" value="1"/>
</dbReference>
<evidence type="ECO:0000256" key="28">
    <source>
        <dbReference type="ARBA" id="ARBA00036377"/>
    </source>
</evidence>
<keyword evidence="9" id="KW-0158">Chromosome</keyword>
<dbReference type="GO" id="GO:0050568">
    <property type="term" value="F:protein-glutamine glutaminase activity"/>
    <property type="evidence" value="ECO:0007669"/>
    <property type="project" value="UniProtKB-EC"/>
</dbReference>
<evidence type="ECO:0000256" key="31">
    <source>
        <dbReference type="ARBA" id="ARBA00040561"/>
    </source>
</evidence>
<organism evidence="47 48">
    <name type="scientific">Perca fluviatilis</name>
    <name type="common">European perch</name>
    <dbReference type="NCBI Taxonomy" id="8168"/>
    <lineage>
        <taxon>Eukaryota</taxon>
        <taxon>Metazoa</taxon>
        <taxon>Chordata</taxon>
        <taxon>Craniata</taxon>
        <taxon>Vertebrata</taxon>
        <taxon>Euteleostomi</taxon>
        <taxon>Actinopterygii</taxon>
        <taxon>Neopterygii</taxon>
        <taxon>Teleostei</taxon>
        <taxon>Neoteleostei</taxon>
        <taxon>Acanthomorphata</taxon>
        <taxon>Eupercaria</taxon>
        <taxon>Perciformes</taxon>
        <taxon>Percoidei</taxon>
        <taxon>Percidae</taxon>
        <taxon>Percinae</taxon>
        <taxon>Perca</taxon>
    </lineage>
</organism>
<dbReference type="InterPro" id="IPR019734">
    <property type="entry name" value="TPR_rpt"/>
</dbReference>
<evidence type="ECO:0000313" key="48">
    <source>
        <dbReference type="Proteomes" id="UP000465112"/>
    </source>
</evidence>
<evidence type="ECO:0000256" key="35">
    <source>
        <dbReference type="ARBA" id="ARBA00042105"/>
    </source>
</evidence>
<dbReference type="GO" id="GO:0005739">
    <property type="term" value="C:mitochondrion"/>
    <property type="evidence" value="ECO:0007669"/>
    <property type="project" value="UniProtKB-SubCell"/>
</dbReference>
<evidence type="ECO:0000256" key="39">
    <source>
        <dbReference type="ARBA" id="ARBA00043138"/>
    </source>
</evidence>
<dbReference type="Gene3D" id="2.60.40.10">
    <property type="entry name" value="Immunoglobulins"/>
    <property type="match status" value="3"/>
</dbReference>
<evidence type="ECO:0000256" key="36">
    <source>
        <dbReference type="ARBA" id="ARBA00042239"/>
    </source>
</evidence>
<keyword evidence="19" id="KW-0378">Hydrolase</keyword>